<keyword evidence="12" id="KW-1185">Reference proteome</keyword>
<evidence type="ECO:0000313" key="12">
    <source>
        <dbReference type="Proteomes" id="UP001142055"/>
    </source>
</evidence>
<dbReference type="Gene3D" id="1.20.1740.10">
    <property type="entry name" value="Amino acid/polyamine transporter I"/>
    <property type="match status" value="1"/>
</dbReference>
<evidence type="ECO:0000256" key="2">
    <source>
        <dbReference type="ARBA" id="ARBA00010593"/>
    </source>
</evidence>
<keyword evidence="7 8" id="KW-0472">Membrane</keyword>
<keyword evidence="5 8" id="KW-0812">Transmembrane</keyword>
<gene>
    <name evidence="11" type="ORF">RDWZM_007066</name>
</gene>
<dbReference type="GO" id="GO:0006884">
    <property type="term" value="P:cell volume homeostasis"/>
    <property type="evidence" value="ECO:0007669"/>
    <property type="project" value="TreeGrafter"/>
</dbReference>
<accession>A0A9Q0M9E7</accession>
<feature type="domain" description="SLC12A transporter C-terminal" evidence="10">
    <location>
        <begin position="562"/>
        <end position="648"/>
    </location>
</feature>
<dbReference type="EMBL" id="JAPWDV010000002">
    <property type="protein sequence ID" value="KAJ6221254.1"/>
    <property type="molecule type" value="Genomic_DNA"/>
</dbReference>
<evidence type="ECO:0000259" key="9">
    <source>
        <dbReference type="Pfam" id="PF00324"/>
    </source>
</evidence>
<evidence type="ECO:0000259" key="10">
    <source>
        <dbReference type="Pfam" id="PF03522"/>
    </source>
</evidence>
<organism evidence="11 12">
    <name type="scientific">Blomia tropicalis</name>
    <name type="common">Mite</name>
    <dbReference type="NCBI Taxonomy" id="40697"/>
    <lineage>
        <taxon>Eukaryota</taxon>
        <taxon>Metazoa</taxon>
        <taxon>Ecdysozoa</taxon>
        <taxon>Arthropoda</taxon>
        <taxon>Chelicerata</taxon>
        <taxon>Arachnida</taxon>
        <taxon>Acari</taxon>
        <taxon>Acariformes</taxon>
        <taxon>Sarcoptiformes</taxon>
        <taxon>Astigmata</taxon>
        <taxon>Glycyphagoidea</taxon>
        <taxon>Echimyopodidae</taxon>
        <taxon>Blomia</taxon>
    </lineage>
</organism>
<reference evidence="11" key="1">
    <citation type="submission" date="2022-12" db="EMBL/GenBank/DDBJ databases">
        <title>Genome assemblies of Blomia tropicalis.</title>
        <authorList>
            <person name="Cui Y."/>
        </authorList>
    </citation>
    <scope>NUCLEOTIDE SEQUENCE</scope>
    <source>
        <tissue evidence="11">Adult mites</tissue>
    </source>
</reference>
<feature type="transmembrane region" description="Helical" evidence="8">
    <location>
        <begin position="312"/>
        <end position="332"/>
    </location>
</feature>
<evidence type="ECO:0000256" key="5">
    <source>
        <dbReference type="ARBA" id="ARBA00022692"/>
    </source>
</evidence>
<feature type="transmembrane region" description="Helical" evidence="8">
    <location>
        <begin position="179"/>
        <end position="201"/>
    </location>
</feature>
<evidence type="ECO:0000313" key="11">
    <source>
        <dbReference type="EMBL" id="KAJ6221254.1"/>
    </source>
</evidence>
<keyword evidence="6 8" id="KW-1133">Transmembrane helix</keyword>
<comment type="caution">
    <text evidence="11">The sequence shown here is derived from an EMBL/GenBank/DDBJ whole genome shotgun (WGS) entry which is preliminary data.</text>
</comment>
<evidence type="ECO:0000256" key="1">
    <source>
        <dbReference type="ARBA" id="ARBA00004141"/>
    </source>
</evidence>
<feature type="transmembrane region" description="Helical" evidence="8">
    <location>
        <begin position="131"/>
        <end position="159"/>
    </location>
</feature>
<dbReference type="GO" id="GO:0016020">
    <property type="term" value="C:membrane"/>
    <property type="evidence" value="ECO:0007669"/>
    <property type="project" value="UniProtKB-SubCell"/>
</dbReference>
<proteinExistence type="inferred from homology"/>
<evidence type="ECO:0000256" key="4">
    <source>
        <dbReference type="ARBA" id="ARBA00022448"/>
    </source>
</evidence>
<evidence type="ECO:0000256" key="7">
    <source>
        <dbReference type="ARBA" id="ARBA00023136"/>
    </source>
</evidence>
<dbReference type="OMA" id="NIKYWRP"/>
<dbReference type="InterPro" id="IPR004841">
    <property type="entry name" value="AA-permease/SLC12A_dom"/>
</dbReference>
<feature type="transmembrane region" description="Helical" evidence="8">
    <location>
        <begin position="278"/>
        <end position="300"/>
    </location>
</feature>
<feature type="transmembrane region" description="Helical" evidence="8">
    <location>
        <begin position="428"/>
        <end position="452"/>
    </location>
</feature>
<protein>
    <recommendedName>
        <fullName evidence="3">Solute carrier family 12 member 9</fullName>
    </recommendedName>
</protein>
<dbReference type="FunFam" id="1.20.1740.10:FF:000013">
    <property type="entry name" value="Solute carrier family 12 member"/>
    <property type="match status" value="1"/>
</dbReference>
<name>A0A9Q0M9E7_BLOTA</name>
<feature type="transmembrane region" description="Helical" evidence="8">
    <location>
        <begin position="402"/>
        <end position="422"/>
    </location>
</feature>
<dbReference type="GO" id="GO:0015379">
    <property type="term" value="F:potassium:chloride symporter activity"/>
    <property type="evidence" value="ECO:0007669"/>
    <property type="project" value="TreeGrafter"/>
</dbReference>
<sequence>MDESNLIINDSLEDQEDGYQGRNLSPTIHMELETELGVSPPDDLADGSNRTLLTFGGVFCPVSLSMFSAILFLRLGFILGNSGLYLTILELLLAYTILIFTVLSICAISTNEAIKGGGAYFMISRALGPELGGSIGTLFFIANVFSSALYLTGCIEGILNNFGPSGSISSLLPSSYWWSILYGSTLNFMNMIICLVGATLFAKTSVTIFFVVILITISVIVSFVSQTNLPVLVPLENTIFNRTETNVTLFTGLSMDTFYSNLQPHFSMDYTTHQITSFPVIFGVLFSGVTGIMAGANISGELKDPAKSIPKGTIIAVAFTFVIYLFLFFVTSATCPRELLLNDYLYMQSVDYLPVLVAIGIFAATFSASLSNLIGASRVLAALADDQLFGLLLHPIKRYTMLGNPVAAVITTWFMIQCILFINKLNLIAQITSIFFLLTYFATNLACLALTLTSAPNFRPTFKYFTGKTATIGLLGCLIMMFVINSVYSAITIILCLILIIVLHFRSPPVRWGHITQALIFHQTMMELVRKYLLILDSRKDHVKYWRPHILLMVANPRSSIPLIQFANDLKKSGLFLIGHVKLGSLDNYQVDPIVDEYPLWLKLFDMLAVKAFFEVTLANTVREGFHHVIRMTGLGAMKPNTIFFGFYDEEPQLDFLRQHPNYESIKKSGVNDNEFLSLRVDGQRNLNHHDYLTLIYESIFKFKKNVCIGRYFNFYDKESLSKHCNKRIDIWPINFFSPHKDLPGNSWQFLLQLTCILQMVPGWKNSTKLRLFVTDQFESNGSVHDHWNKRLKEMRIRCKIEVINWDLTVNPSNLDIYSASPEEKDVYFKSVNQCIHFHSGESSVVFLYLPPPSIQEQRNVDYLHNLTEMTNELPPTILVHGITKVVNDN</sequence>
<feature type="transmembrane region" description="Helical" evidence="8">
    <location>
        <begin position="472"/>
        <end position="505"/>
    </location>
</feature>
<evidence type="ECO:0000256" key="8">
    <source>
        <dbReference type="SAM" id="Phobius"/>
    </source>
</evidence>
<dbReference type="AlphaFoldDB" id="A0A9Q0M9E7"/>
<dbReference type="InterPro" id="IPR018491">
    <property type="entry name" value="SLC12_C"/>
</dbReference>
<keyword evidence="4" id="KW-0813">Transport</keyword>
<feature type="transmembrane region" description="Helical" evidence="8">
    <location>
        <begin position="208"/>
        <end position="225"/>
    </location>
</feature>
<feature type="transmembrane region" description="Helical" evidence="8">
    <location>
        <begin position="52"/>
        <end position="73"/>
    </location>
</feature>
<dbReference type="Pfam" id="PF00324">
    <property type="entry name" value="AA_permease"/>
    <property type="match status" value="1"/>
</dbReference>
<evidence type="ECO:0000256" key="6">
    <source>
        <dbReference type="ARBA" id="ARBA00022989"/>
    </source>
</evidence>
<evidence type="ECO:0000256" key="3">
    <source>
        <dbReference type="ARBA" id="ARBA00019359"/>
    </source>
</evidence>
<dbReference type="Proteomes" id="UP001142055">
    <property type="component" value="Chromosome 2"/>
</dbReference>
<dbReference type="Pfam" id="PF03522">
    <property type="entry name" value="SLC12"/>
    <property type="match status" value="1"/>
</dbReference>
<dbReference type="InterPro" id="IPR004842">
    <property type="entry name" value="SLC12A_fam"/>
</dbReference>
<dbReference type="GO" id="GO:0055075">
    <property type="term" value="P:potassium ion homeostasis"/>
    <property type="evidence" value="ECO:0007669"/>
    <property type="project" value="TreeGrafter"/>
</dbReference>
<comment type="subcellular location">
    <subcellularLocation>
        <location evidence="1">Membrane</location>
        <topology evidence="1">Multi-pass membrane protein</topology>
    </subcellularLocation>
</comment>
<comment type="similarity">
    <text evidence="2">Belongs to the SLC12A transporter family.</text>
</comment>
<dbReference type="GO" id="GO:0055064">
    <property type="term" value="P:chloride ion homeostasis"/>
    <property type="evidence" value="ECO:0007669"/>
    <property type="project" value="TreeGrafter"/>
</dbReference>
<dbReference type="PANTHER" id="PTHR11827:SF72">
    <property type="entry name" value="GH08340P"/>
    <property type="match status" value="1"/>
</dbReference>
<feature type="transmembrane region" description="Helical" evidence="8">
    <location>
        <begin position="352"/>
        <end position="381"/>
    </location>
</feature>
<feature type="transmembrane region" description="Helical" evidence="8">
    <location>
        <begin position="85"/>
        <end position="110"/>
    </location>
</feature>
<feature type="domain" description="Amino acid permease/ SLC12A" evidence="9">
    <location>
        <begin position="64"/>
        <end position="551"/>
    </location>
</feature>
<dbReference type="PANTHER" id="PTHR11827">
    <property type="entry name" value="SOLUTE CARRIER FAMILY 12, CATION COTRANSPORTERS"/>
    <property type="match status" value="1"/>
</dbReference>